<gene>
    <name evidence="2" type="ORF">DFR41_11081</name>
</gene>
<keyword evidence="1" id="KW-1133">Transmembrane helix</keyword>
<protein>
    <submittedName>
        <fullName evidence="2">Type IV pilus assembly protein PilE</fullName>
    </submittedName>
</protein>
<dbReference type="RefSeq" id="WP_170159440.1">
    <property type="nucleotide sequence ID" value="NZ_QQAV01000010.1"/>
</dbReference>
<evidence type="ECO:0000313" key="2">
    <source>
        <dbReference type="EMBL" id="RDI20675.1"/>
    </source>
</evidence>
<keyword evidence="1" id="KW-0812">Transmembrane</keyword>
<dbReference type="Proteomes" id="UP000255265">
    <property type="component" value="Unassembled WGS sequence"/>
</dbReference>
<comment type="caution">
    <text evidence="2">The sequence shown here is derived from an EMBL/GenBank/DDBJ whole genome shotgun (WGS) entry which is preliminary data.</text>
</comment>
<dbReference type="Pfam" id="PF16732">
    <property type="entry name" value="ComP_DUS"/>
    <property type="match status" value="1"/>
</dbReference>
<dbReference type="Pfam" id="PF07963">
    <property type="entry name" value="N_methyl"/>
    <property type="match status" value="1"/>
</dbReference>
<reference evidence="2 3" key="1">
    <citation type="submission" date="2018-07" db="EMBL/GenBank/DDBJ databases">
        <title>Genomic Encyclopedia of Type Strains, Phase IV (KMG-IV): sequencing the most valuable type-strain genomes for metagenomic binning, comparative biology and taxonomic classification.</title>
        <authorList>
            <person name="Goeker M."/>
        </authorList>
    </citation>
    <scope>NUCLEOTIDE SEQUENCE [LARGE SCALE GENOMIC DNA]</scope>
    <source>
        <strain evidence="2 3">DSM 21352</strain>
    </source>
</reference>
<dbReference type="NCBIfam" id="TIGR02532">
    <property type="entry name" value="IV_pilin_GFxxxE"/>
    <property type="match status" value="1"/>
</dbReference>
<keyword evidence="1" id="KW-0472">Membrane</keyword>
<dbReference type="PROSITE" id="PS00409">
    <property type="entry name" value="PROKAR_NTER_METHYL"/>
    <property type="match status" value="1"/>
</dbReference>
<dbReference type="SUPFAM" id="SSF54523">
    <property type="entry name" value="Pili subunits"/>
    <property type="match status" value="1"/>
</dbReference>
<dbReference type="InterPro" id="IPR045584">
    <property type="entry name" value="Pilin-like"/>
</dbReference>
<dbReference type="InterPro" id="IPR031982">
    <property type="entry name" value="PilE-like"/>
</dbReference>
<sequence length="145" mass="15505">MNLSSPRRPPTGFSLIELLAALAIATLLAAIALPAYQEHVRRTHRAAAQLALMEAEHHLHRYHAARLSFAGAALPDALTRVPATGAAVYRLTLTLDASQTQRFTLAATPTGAMQGDRCGTLSVDQTGRRTISNNAADTRDCFKAS</sequence>
<dbReference type="InterPro" id="IPR012902">
    <property type="entry name" value="N_methyl_site"/>
</dbReference>
<dbReference type="GO" id="GO:0043683">
    <property type="term" value="P:type IV pilus assembly"/>
    <property type="evidence" value="ECO:0007669"/>
    <property type="project" value="InterPro"/>
</dbReference>
<organism evidence="2 3">
    <name type="scientific">Pseudacidovorax intermedius</name>
    <dbReference type="NCBI Taxonomy" id="433924"/>
    <lineage>
        <taxon>Bacteria</taxon>
        <taxon>Pseudomonadati</taxon>
        <taxon>Pseudomonadota</taxon>
        <taxon>Betaproteobacteria</taxon>
        <taxon>Burkholderiales</taxon>
        <taxon>Comamonadaceae</taxon>
        <taxon>Pseudacidovorax</taxon>
    </lineage>
</organism>
<dbReference type="EMBL" id="QQAV01000010">
    <property type="protein sequence ID" value="RDI20675.1"/>
    <property type="molecule type" value="Genomic_DNA"/>
</dbReference>
<evidence type="ECO:0000313" key="3">
    <source>
        <dbReference type="Proteomes" id="UP000255265"/>
    </source>
</evidence>
<keyword evidence="3" id="KW-1185">Reference proteome</keyword>
<accession>A0A370F894</accession>
<dbReference type="AlphaFoldDB" id="A0A370F894"/>
<dbReference type="Gene3D" id="3.30.700.10">
    <property type="entry name" value="Glycoprotein, Type 4 Pilin"/>
    <property type="match status" value="1"/>
</dbReference>
<name>A0A370F894_9BURK</name>
<feature type="transmembrane region" description="Helical" evidence="1">
    <location>
        <begin position="12"/>
        <end position="36"/>
    </location>
</feature>
<evidence type="ECO:0000256" key="1">
    <source>
        <dbReference type="SAM" id="Phobius"/>
    </source>
</evidence>
<proteinExistence type="predicted"/>